<feature type="domain" description="HTH cro/C1-type" evidence="2">
    <location>
        <begin position="13"/>
        <end position="65"/>
    </location>
</feature>
<dbReference type="InterPro" id="IPR001387">
    <property type="entry name" value="Cro/C1-type_HTH"/>
</dbReference>
<evidence type="ECO:0000259" key="2">
    <source>
        <dbReference type="PROSITE" id="PS50943"/>
    </source>
</evidence>
<dbReference type="Pfam" id="PF01381">
    <property type="entry name" value="HTH_3"/>
    <property type="match status" value="1"/>
</dbReference>
<dbReference type="SMART" id="SM00530">
    <property type="entry name" value="HTH_XRE"/>
    <property type="match status" value="1"/>
</dbReference>
<dbReference type="PANTHER" id="PTHR46558">
    <property type="entry name" value="TRACRIPTIONAL REGULATORY PROTEIN-RELATED-RELATED"/>
    <property type="match status" value="1"/>
</dbReference>
<evidence type="ECO:0000256" key="1">
    <source>
        <dbReference type="ARBA" id="ARBA00023125"/>
    </source>
</evidence>
<dbReference type="PANTHER" id="PTHR46558:SF4">
    <property type="entry name" value="DNA-BIDING PHAGE PROTEIN"/>
    <property type="match status" value="1"/>
</dbReference>
<dbReference type="Proteomes" id="UP000639396">
    <property type="component" value="Unassembled WGS sequence"/>
</dbReference>
<dbReference type="Gene3D" id="1.10.260.40">
    <property type="entry name" value="lambda repressor-like DNA-binding domains"/>
    <property type="match status" value="1"/>
</dbReference>
<accession>A0A927H230</accession>
<gene>
    <name evidence="3" type="ORF">IDH45_18930</name>
</gene>
<comment type="caution">
    <text evidence="3">The sequence shown here is derived from an EMBL/GenBank/DDBJ whole genome shotgun (WGS) entry which is preliminary data.</text>
</comment>
<protein>
    <submittedName>
        <fullName evidence="3">Helix-turn-helix domain-containing protein</fullName>
    </submittedName>
</protein>
<dbReference type="RefSeq" id="WP_190929686.1">
    <property type="nucleotide sequence ID" value="NZ_JACXJA010000026.1"/>
</dbReference>
<organism evidence="3 4">
    <name type="scientific">Paenibacillus oceani</name>
    <dbReference type="NCBI Taxonomy" id="2772510"/>
    <lineage>
        <taxon>Bacteria</taxon>
        <taxon>Bacillati</taxon>
        <taxon>Bacillota</taxon>
        <taxon>Bacilli</taxon>
        <taxon>Bacillales</taxon>
        <taxon>Paenibacillaceae</taxon>
        <taxon>Paenibacillus</taxon>
    </lineage>
</organism>
<reference evidence="3" key="1">
    <citation type="submission" date="2020-09" db="EMBL/GenBank/DDBJ databases">
        <title>A novel bacterium of genus Paenibacillus, isolated from South China Sea.</title>
        <authorList>
            <person name="Huang H."/>
            <person name="Mo K."/>
            <person name="Hu Y."/>
        </authorList>
    </citation>
    <scope>NUCLEOTIDE SEQUENCE</scope>
    <source>
        <strain evidence="3">IB182363</strain>
    </source>
</reference>
<dbReference type="CDD" id="cd00093">
    <property type="entry name" value="HTH_XRE"/>
    <property type="match status" value="1"/>
</dbReference>
<keyword evidence="1" id="KW-0238">DNA-binding</keyword>
<dbReference type="InterPro" id="IPR010982">
    <property type="entry name" value="Lambda_DNA-bd_dom_sf"/>
</dbReference>
<dbReference type="SUPFAM" id="SSF47413">
    <property type="entry name" value="lambda repressor-like DNA-binding domains"/>
    <property type="match status" value="1"/>
</dbReference>
<dbReference type="GO" id="GO:0003677">
    <property type="term" value="F:DNA binding"/>
    <property type="evidence" value="ECO:0007669"/>
    <property type="project" value="UniProtKB-KW"/>
</dbReference>
<dbReference type="EMBL" id="JACXJA010000026">
    <property type="protein sequence ID" value="MBD2864064.1"/>
    <property type="molecule type" value="Genomic_DNA"/>
</dbReference>
<proteinExistence type="predicted"/>
<dbReference type="PROSITE" id="PS50943">
    <property type="entry name" value="HTH_CROC1"/>
    <property type="match status" value="1"/>
</dbReference>
<dbReference type="AlphaFoldDB" id="A0A927H230"/>
<evidence type="ECO:0000313" key="3">
    <source>
        <dbReference type="EMBL" id="MBD2864064.1"/>
    </source>
</evidence>
<keyword evidence="4" id="KW-1185">Reference proteome</keyword>
<evidence type="ECO:0000313" key="4">
    <source>
        <dbReference type="Proteomes" id="UP000639396"/>
    </source>
</evidence>
<name>A0A927H230_9BACL</name>
<sequence>MENEHSMGRIIFELRTAKGLTQEQLGQRLNVSAQAVSKWEKGDSLPDISLIVDLVAVLGCTTDYLLGSSGNLESKLPDFLQELEQASRDQQIHVLGTIMNTIGKASVPGAASHPSMESNASLPFIRIDENGLTLWASHKFVYIATAPFLREAVQSVTQGAEFPLNIAPPHFWNIVLALLPDTDQLSPHFTVEESKLRSLLPEEVPFEDIMSEYIDLGYLERVRGGYRLDRKADISVRMFAAMFG</sequence>